<evidence type="ECO:0000256" key="4">
    <source>
        <dbReference type="ARBA" id="ARBA00021870"/>
    </source>
</evidence>
<comment type="subcellular location">
    <subcellularLocation>
        <location evidence="1">Bacterial flagellum basal body</location>
    </subcellularLocation>
    <subcellularLocation>
        <location evidence="2">Cell membrane</location>
        <topology evidence="2">Peripheral membrane protein</topology>
        <orientation evidence="2">Cytoplasmic side</orientation>
    </subcellularLocation>
</comment>
<evidence type="ECO:0000313" key="13">
    <source>
        <dbReference type="EMBL" id="BCS98433.1"/>
    </source>
</evidence>
<keyword evidence="5" id="KW-1003">Cell membrane</keyword>
<dbReference type="Pfam" id="PF14841">
    <property type="entry name" value="FliG_M"/>
    <property type="match status" value="1"/>
</dbReference>
<dbReference type="Proteomes" id="UP001320148">
    <property type="component" value="Chromosome"/>
</dbReference>
<proteinExistence type="inferred from homology"/>
<comment type="similarity">
    <text evidence="3">Belongs to the FliG family.</text>
</comment>
<dbReference type="PIRSF" id="PIRSF003161">
    <property type="entry name" value="FliG"/>
    <property type="match status" value="1"/>
</dbReference>
<evidence type="ECO:0000256" key="5">
    <source>
        <dbReference type="ARBA" id="ARBA00022475"/>
    </source>
</evidence>
<keyword evidence="13" id="KW-0282">Flagellum</keyword>
<accession>A0ABN6F8K4</accession>
<reference evidence="13 14" key="1">
    <citation type="submission" date="2021-02" db="EMBL/GenBank/DDBJ databases">
        <title>Complete genome of Desulfoluna sp. strain ASN36.</title>
        <authorList>
            <person name="Takahashi A."/>
            <person name="Kojima H."/>
            <person name="Fukui M."/>
        </authorList>
    </citation>
    <scope>NUCLEOTIDE SEQUENCE [LARGE SCALE GENOMIC DNA]</scope>
    <source>
        <strain evidence="13 14">ASN36</strain>
    </source>
</reference>
<evidence type="ECO:0000256" key="3">
    <source>
        <dbReference type="ARBA" id="ARBA00010299"/>
    </source>
</evidence>
<organism evidence="13 14">
    <name type="scientific">Desulfoluna limicola</name>
    <dbReference type="NCBI Taxonomy" id="2810562"/>
    <lineage>
        <taxon>Bacteria</taxon>
        <taxon>Pseudomonadati</taxon>
        <taxon>Thermodesulfobacteriota</taxon>
        <taxon>Desulfobacteria</taxon>
        <taxon>Desulfobacterales</taxon>
        <taxon>Desulfolunaceae</taxon>
        <taxon>Desulfoluna</taxon>
    </lineage>
</organism>
<keyword evidence="13" id="KW-0969">Cilium</keyword>
<dbReference type="RefSeq" id="WP_236889830.1">
    <property type="nucleotide sequence ID" value="NZ_AP024488.1"/>
</dbReference>
<feature type="domain" description="Flagellar motor switch protein FliG N-terminal" evidence="12">
    <location>
        <begin position="12"/>
        <end position="115"/>
    </location>
</feature>
<dbReference type="InterPro" id="IPR011002">
    <property type="entry name" value="FliG_a-hlx"/>
</dbReference>
<keyword evidence="7" id="KW-0283">Flagellar rotation</keyword>
<keyword evidence="6" id="KW-0145">Chemotaxis</keyword>
<gene>
    <name evidence="13" type="primary">fliG</name>
    <name evidence="13" type="ORF">DSLASN_40650</name>
</gene>
<protein>
    <recommendedName>
        <fullName evidence="4">Flagellar motor switch protein FliG</fullName>
    </recommendedName>
</protein>
<dbReference type="NCBIfam" id="TIGR00207">
    <property type="entry name" value="fliG"/>
    <property type="match status" value="1"/>
</dbReference>
<dbReference type="InterPro" id="IPR000090">
    <property type="entry name" value="Flg_Motor_Flig"/>
</dbReference>
<evidence type="ECO:0000256" key="7">
    <source>
        <dbReference type="ARBA" id="ARBA00022779"/>
    </source>
</evidence>
<dbReference type="InterPro" id="IPR032779">
    <property type="entry name" value="FliG_M"/>
</dbReference>
<dbReference type="SUPFAM" id="SSF48029">
    <property type="entry name" value="FliG"/>
    <property type="match status" value="2"/>
</dbReference>
<evidence type="ECO:0000256" key="2">
    <source>
        <dbReference type="ARBA" id="ARBA00004413"/>
    </source>
</evidence>
<sequence length="341" mass="37217">MAGENAQEGDKKMTGSKKAAIFLLSLGEGRAAEVFKKLSDAEIRQVAAAMTQIREILPEDLAAVADEFIERFEGDTKLMVESGDFLRNVIKNTLPADRAEEILKELSALQRDKPFGWSRDVNVSALGTALMLEHPQTIAMIMAHLPPDIASDVLVSFPEEMKGDIALRVARLGQIPEEIVRDVDGALKDELKNMVSSGGKVGGLQVLVDIIGGVDKASEDIIMEMIEEEDMEMAMNVRDMMFVFEDMVSIDDRGMREILKRVEGAQLTIALKTASEEMKNKILGNLSSRAAEMILEDLEVMGPVKLSEVEEAQQAVVQAAKDLEAEGTITLGGKGKDDVLV</sequence>
<dbReference type="Pfam" id="PF01706">
    <property type="entry name" value="FliG_C"/>
    <property type="match status" value="1"/>
</dbReference>
<evidence type="ECO:0000259" key="12">
    <source>
        <dbReference type="Pfam" id="PF14842"/>
    </source>
</evidence>
<keyword evidence="8" id="KW-0472">Membrane</keyword>
<evidence type="ECO:0000256" key="6">
    <source>
        <dbReference type="ARBA" id="ARBA00022500"/>
    </source>
</evidence>
<dbReference type="EMBL" id="AP024488">
    <property type="protein sequence ID" value="BCS98433.1"/>
    <property type="molecule type" value="Genomic_DNA"/>
</dbReference>
<evidence type="ECO:0000256" key="8">
    <source>
        <dbReference type="ARBA" id="ARBA00023136"/>
    </source>
</evidence>
<evidence type="ECO:0000256" key="1">
    <source>
        <dbReference type="ARBA" id="ARBA00004117"/>
    </source>
</evidence>
<dbReference type="PRINTS" id="PR00954">
    <property type="entry name" value="FLGMOTORFLIG"/>
</dbReference>
<feature type="domain" description="Flagellar motor switch protein FliG middle" evidence="11">
    <location>
        <begin position="126"/>
        <end position="196"/>
    </location>
</feature>
<dbReference type="Pfam" id="PF14842">
    <property type="entry name" value="FliG_N"/>
    <property type="match status" value="1"/>
</dbReference>
<feature type="domain" description="Flagellar motor switch protein FliG C-terminal" evidence="10">
    <location>
        <begin position="225"/>
        <end position="331"/>
    </location>
</feature>
<dbReference type="PANTHER" id="PTHR30534:SF0">
    <property type="entry name" value="FLAGELLAR MOTOR SWITCH PROTEIN FLIG"/>
    <property type="match status" value="1"/>
</dbReference>
<keyword evidence="13" id="KW-0966">Cell projection</keyword>
<dbReference type="InterPro" id="IPR028263">
    <property type="entry name" value="FliG_N"/>
</dbReference>
<keyword evidence="9" id="KW-0975">Bacterial flagellum</keyword>
<evidence type="ECO:0000259" key="11">
    <source>
        <dbReference type="Pfam" id="PF14841"/>
    </source>
</evidence>
<name>A0ABN6F8K4_9BACT</name>
<evidence type="ECO:0000259" key="10">
    <source>
        <dbReference type="Pfam" id="PF01706"/>
    </source>
</evidence>
<evidence type="ECO:0000256" key="9">
    <source>
        <dbReference type="ARBA" id="ARBA00023143"/>
    </source>
</evidence>
<keyword evidence="14" id="KW-1185">Reference proteome</keyword>
<dbReference type="PANTHER" id="PTHR30534">
    <property type="entry name" value="FLAGELLAR MOTOR SWITCH PROTEIN FLIG"/>
    <property type="match status" value="1"/>
</dbReference>
<evidence type="ECO:0000313" key="14">
    <source>
        <dbReference type="Proteomes" id="UP001320148"/>
    </source>
</evidence>
<dbReference type="Gene3D" id="1.10.220.30">
    <property type="match status" value="3"/>
</dbReference>
<dbReference type="InterPro" id="IPR023087">
    <property type="entry name" value="Flg_Motor_Flig_C"/>
</dbReference>